<comment type="caution">
    <text evidence="2">The sequence shown here is derived from an EMBL/GenBank/DDBJ whole genome shotgun (WGS) entry which is preliminary data.</text>
</comment>
<dbReference type="EMBL" id="UGMS01000001">
    <property type="protein sequence ID" value="STV78538.1"/>
    <property type="molecule type" value="Genomic_DNA"/>
</dbReference>
<keyword evidence="1" id="KW-1133">Transmembrane helix</keyword>
<feature type="transmembrane region" description="Helical" evidence="1">
    <location>
        <begin position="22"/>
        <end position="48"/>
    </location>
</feature>
<evidence type="ECO:0000313" key="3">
    <source>
        <dbReference type="Proteomes" id="UP000254863"/>
    </source>
</evidence>
<keyword evidence="1" id="KW-0472">Membrane</keyword>
<protein>
    <submittedName>
        <fullName evidence="2">Uncharacterized protein</fullName>
    </submittedName>
</protein>
<organism evidence="2 3">
    <name type="scientific">Klebsiella michiganensis</name>
    <dbReference type="NCBI Taxonomy" id="1134687"/>
    <lineage>
        <taxon>Bacteria</taxon>
        <taxon>Pseudomonadati</taxon>
        <taxon>Pseudomonadota</taxon>
        <taxon>Gammaproteobacteria</taxon>
        <taxon>Enterobacterales</taxon>
        <taxon>Enterobacteriaceae</taxon>
        <taxon>Klebsiella/Raoultella group</taxon>
        <taxon>Klebsiella</taxon>
    </lineage>
</organism>
<evidence type="ECO:0000256" key="1">
    <source>
        <dbReference type="SAM" id="Phobius"/>
    </source>
</evidence>
<name>A0A7H4N599_9ENTR</name>
<sequence length="73" mass="7959">MNTTSQERMSVREHVAYGSGDMALSVSIISASLLIYTFMISVVGLTPIGCGMGTPRRAFDRCHYRSCDGVVVR</sequence>
<evidence type="ECO:0000313" key="2">
    <source>
        <dbReference type="EMBL" id="STV78538.1"/>
    </source>
</evidence>
<gene>
    <name evidence="2" type="ORF">NCTC11685_02226</name>
</gene>
<reference evidence="2 3" key="1">
    <citation type="submission" date="2018-06" db="EMBL/GenBank/DDBJ databases">
        <authorList>
            <consortium name="Pathogen Informatics"/>
            <person name="Doyle S."/>
        </authorList>
    </citation>
    <scope>NUCLEOTIDE SEQUENCE [LARGE SCALE GENOMIC DNA]</scope>
    <source>
        <strain evidence="2 3">NCTC11685</strain>
    </source>
</reference>
<dbReference type="AlphaFoldDB" id="A0A7H4N599"/>
<keyword evidence="1" id="KW-0812">Transmembrane</keyword>
<accession>A0A7H4N599</accession>
<dbReference type="Proteomes" id="UP000254863">
    <property type="component" value="Unassembled WGS sequence"/>
</dbReference>
<proteinExistence type="predicted"/>